<accession>A0A0C9W800</accession>
<evidence type="ECO:0000256" key="1">
    <source>
        <dbReference type="SAM" id="MobiDB-lite"/>
    </source>
</evidence>
<reference evidence="2 3" key="1">
    <citation type="submission" date="2014-04" db="EMBL/GenBank/DDBJ databases">
        <title>Evolutionary Origins and Diversification of the Mycorrhizal Mutualists.</title>
        <authorList>
            <consortium name="DOE Joint Genome Institute"/>
            <consortium name="Mycorrhizal Genomics Consortium"/>
            <person name="Kohler A."/>
            <person name="Kuo A."/>
            <person name="Nagy L.G."/>
            <person name="Floudas D."/>
            <person name="Copeland A."/>
            <person name="Barry K.W."/>
            <person name="Cichocki N."/>
            <person name="Veneault-Fourrey C."/>
            <person name="LaButti K."/>
            <person name="Lindquist E.A."/>
            <person name="Lipzen A."/>
            <person name="Lundell T."/>
            <person name="Morin E."/>
            <person name="Murat C."/>
            <person name="Riley R."/>
            <person name="Ohm R."/>
            <person name="Sun H."/>
            <person name="Tunlid A."/>
            <person name="Henrissat B."/>
            <person name="Grigoriev I.V."/>
            <person name="Hibbett D.S."/>
            <person name="Martin F."/>
        </authorList>
    </citation>
    <scope>NUCLEOTIDE SEQUENCE [LARGE SCALE GENOMIC DNA]</scope>
    <source>
        <strain evidence="2 3">MD-312</strain>
    </source>
</reference>
<dbReference type="HOGENOM" id="CLU_2109368_0_0_1"/>
<evidence type="ECO:0000313" key="2">
    <source>
        <dbReference type="EMBL" id="KIJ58662.1"/>
    </source>
</evidence>
<keyword evidence="3" id="KW-1185">Reference proteome</keyword>
<sequence>MPPPKSKAIRPMSESNVFDEDFRSGSDIDGYASFKDDSAEQEDSKQEENDPLGEDDLGKLEDKPGQFRAALDQEIPQFVNTTDKINVHDINVGRRSYIHRPQFKANVGQLITRPS</sequence>
<name>A0A0C9W800_9AGAM</name>
<feature type="compositionally biased region" description="Basic and acidic residues" evidence="1">
    <location>
        <begin position="34"/>
        <end position="48"/>
    </location>
</feature>
<protein>
    <submittedName>
        <fullName evidence="2">Unplaced genomic scaffold scaffold_84, whole genome shotgun sequence</fullName>
    </submittedName>
</protein>
<dbReference type="Proteomes" id="UP000053820">
    <property type="component" value="Unassembled WGS sequence"/>
</dbReference>
<proteinExistence type="predicted"/>
<gene>
    <name evidence="2" type="ORF">HYDPIDRAFT_33959</name>
</gene>
<feature type="region of interest" description="Disordered" evidence="1">
    <location>
        <begin position="1"/>
        <end position="61"/>
    </location>
</feature>
<organism evidence="2 3">
    <name type="scientific">Hydnomerulius pinastri MD-312</name>
    <dbReference type="NCBI Taxonomy" id="994086"/>
    <lineage>
        <taxon>Eukaryota</taxon>
        <taxon>Fungi</taxon>
        <taxon>Dikarya</taxon>
        <taxon>Basidiomycota</taxon>
        <taxon>Agaricomycotina</taxon>
        <taxon>Agaricomycetes</taxon>
        <taxon>Agaricomycetidae</taxon>
        <taxon>Boletales</taxon>
        <taxon>Boletales incertae sedis</taxon>
        <taxon>Leucogyrophana</taxon>
    </lineage>
</organism>
<dbReference type="EMBL" id="KN839918">
    <property type="protein sequence ID" value="KIJ58662.1"/>
    <property type="molecule type" value="Genomic_DNA"/>
</dbReference>
<evidence type="ECO:0000313" key="3">
    <source>
        <dbReference type="Proteomes" id="UP000053820"/>
    </source>
</evidence>
<dbReference type="AlphaFoldDB" id="A0A0C9W800"/>